<evidence type="ECO:0000313" key="10">
    <source>
        <dbReference type="Proteomes" id="UP000033035"/>
    </source>
</evidence>
<dbReference type="EMBL" id="AQHW01000013">
    <property type="protein sequence ID" value="KKB57259.1"/>
    <property type="molecule type" value="Genomic_DNA"/>
</dbReference>
<evidence type="ECO:0000256" key="3">
    <source>
        <dbReference type="ARBA" id="ARBA00022729"/>
    </source>
</evidence>
<gene>
    <name evidence="9" type="ORF">HMPREF1536_01980</name>
</gene>
<organism evidence="9 10">
    <name type="scientific">Parabacteroides gordonii MS-1 = DSM 23371</name>
    <dbReference type="NCBI Taxonomy" id="1203610"/>
    <lineage>
        <taxon>Bacteria</taxon>
        <taxon>Pseudomonadati</taxon>
        <taxon>Bacteroidota</taxon>
        <taxon>Bacteroidia</taxon>
        <taxon>Bacteroidales</taxon>
        <taxon>Tannerellaceae</taxon>
        <taxon>Parabacteroides</taxon>
    </lineage>
</organism>
<keyword evidence="5" id="KW-0564">Palmitate</keyword>
<comment type="caution">
    <text evidence="9">The sequence shown here is derived from an EMBL/GenBank/DDBJ whole genome shotgun (WGS) entry which is preliminary data.</text>
</comment>
<dbReference type="RefSeq" id="WP_028730187.1">
    <property type="nucleotide sequence ID" value="NZ_KE386765.1"/>
</dbReference>
<comment type="subcellular location">
    <subcellularLocation>
        <location evidence="1">Cell outer membrane</location>
    </subcellularLocation>
</comment>
<dbReference type="PATRIC" id="fig|1203610.3.peg.2030"/>
<dbReference type="PROSITE" id="PS51257">
    <property type="entry name" value="PROKAR_LIPOPROTEIN"/>
    <property type="match status" value="1"/>
</dbReference>
<evidence type="ECO:0000256" key="2">
    <source>
        <dbReference type="ARBA" id="ARBA00007248"/>
    </source>
</evidence>
<keyword evidence="6" id="KW-0998">Cell outer membrane</keyword>
<feature type="signal peptide" evidence="8">
    <location>
        <begin position="1"/>
        <end position="21"/>
    </location>
</feature>
<keyword evidence="4" id="KW-0472">Membrane</keyword>
<evidence type="ECO:0000313" key="9">
    <source>
        <dbReference type="EMBL" id="KKB57259.1"/>
    </source>
</evidence>
<keyword evidence="3 8" id="KW-0732">Signal</keyword>
<evidence type="ECO:0000256" key="7">
    <source>
        <dbReference type="ARBA" id="ARBA00023288"/>
    </source>
</evidence>
<evidence type="ECO:0000256" key="1">
    <source>
        <dbReference type="ARBA" id="ARBA00004442"/>
    </source>
</evidence>
<dbReference type="InterPro" id="IPR014941">
    <property type="entry name" value="FimB/Mfa2/Mfa3"/>
</dbReference>
<dbReference type="GO" id="GO:0009279">
    <property type="term" value="C:cell outer membrane"/>
    <property type="evidence" value="ECO:0007669"/>
    <property type="project" value="UniProtKB-SubCell"/>
</dbReference>
<proteinExistence type="inferred from homology"/>
<dbReference type="Proteomes" id="UP000033035">
    <property type="component" value="Unassembled WGS sequence"/>
</dbReference>
<sequence length="357" mass="37862">MKSVVFLSVISLLMFASCSNEDNVDPVESENGSVTFELSAVNEIESGSVTRAPVYSQEATQHVTQVDVYAFKKSGSDYLFEKSYNIAGWTDGTTFKRFSVPEENKLAMGDYKFLAVGVGADNQFAITSPTASTTKFEDMVATIATTGNETEIFAGSTPYTIIAQGSRVSIQMTRQIAGVLGYFKNVPTTVDGTAVKYLRLSVSATNKVTNLSTGAGSTAGTSPYNIIDIDLSTQGTANDVYTGNTVGSGVVKVANSQLSGKYMVPVSAITMTLGLYDASGTALRTWAVSSPGTGTSFDILANHFYTLGRKVTAGSTVGDPDDPNDNDNPIDLLTDQTITITISPNWVAIHDLVLQTP</sequence>
<dbReference type="AlphaFoldDB" id="A0A0F5JHR1"/>
<dbReference type="STRING" id="1203610.HMPREF1536_01980"/>
<accession>A0A0F5JHR1</accession>
<dbReference type="Pfam" id="PF08842">
    <property type="entry name" value="Mfa2"/>
    <property type="match status" value="1"/>
</dbReference>
<evidence type="ECO:0000256" key="8">
    <source>
        <dbReference type="SAM" id="SignalP"/>
    </source>
</evidence>
<dbReference type="HOGENOM" id="CLU_057998_0_0_10"/>
<name>A0A0F5JHR1_9BACT</name>
<reference evidence="9 10" key="1">
    <citation type="submission" date="2013-04" db="EMBL/GenBank/DDBJ databases">
        <title>The Genome Sequence of Parabacteroides gordonii DSM 23371.</title>
        <authorList>
            <consortium name="The Broad Institute Genomics Platform"/>
            <person name="Earl A."/>
            <person name="Ward D."/>
            <person name="Feldgarden M."/>
            <person name="Gevers D."/>
            <person name="Martens E."/>
            <person name="Sakamoto M."/>
            <person name="Benno Y."/>
            <person name="Suzuki N."/>
            <person name="Matsunaga N."/>
            <person name="Koshihara K."/>
            <person name="Seki M."/>
            <person name="Komiya H."/>
            <person name="Walker B."/>
            <person name="Young S."/>
            <person name="Zeng Q."/>
            <person name="Gargeya S."/>
            <person name="Fitzgerald M."/>
            <person name="Haas B."/>
            <person name="Abouelleil A."/>
            <person name="Allen A.W."/>
            <person name="Alvarado L."/>
            <person name="Arachchi H.M."/>
            <person name="Berlin A.M."/>
            <person name="Chapman S.B."/>
            <person name="Gainer-Dewar J."/>
            <person name="Goldberg J."/>
            <person name="Griggs A."/>
            <person name="Gujja S."/>
            <person name="Hansen M."/>
            <person name="Howarth C."/>
            <person name="Imamovic A."/>
            <person name="Ireland A."/>
            <person name="Larimer J."/>
            <person name="McCowan C."/>
            <person name="Murphy C."/>
            <person name="Pearson M."/>
            <person name="Poon T.W."/>
            <person name="Priest M."/>
            <person name="Roberts A."/>
            <person name="Saif S."/>
            <person name="Shea T."/>
            <person name="Sisk P."/>
            <person name="Sykes S."/>
            <person name="Wortman J."/>
            <person name="Nusbaum C."/>
            <person name="Birren B."/>
        </authorList>
    </citation>
    <scope>NUCLEOTIDE SEQUENCE [LARGE SCALE GENOMIC DNA]</scope>
    <source>
        <strain evidence="9 10">MS-1</strain>
    </source>
</reference>
<evidence type="ECO:0000256" key="5">
    <source>
        <dbReference type="ARBA" id="ARBA00023139"/>
    </source>
</evidence>
<keyword evidence="7" id="KW-0449">Lipoprotein</keyword>
<evidence type="ECO:0000256" key="4">
    <source>
        <dbReference type="ARBA" id="ARBA00023136"/>
    </source>
</evidence>
<keyword evidence="10" id="KW-1185">Reference proteome</keyword>
<comment type="similarity">
    <text evidence="2">Belongs to the bacteroidetes fimbrillin superfamily. FimB/Mfa2 family.</text>
</comment>
<feature type="chain" id="PRO_5002489366" description="Major fimbrial subunit protein N-terminal domain-containing protein" evidence="8">
    <location>
        <begin position="22"/>
        <end position="357"/>
    </location>
</feature>
<evidence type="ECO:0008006" key="11">
    <source>
        <dbReference type="Google" id="ProtNLM"/>
    </source>
</evidence>
<evidence type="ECO:0000256" key="6">
    <source>
        <dbReference type="ARBA" id="ARBA00023237"/>
    </source>
</evidence>
<protein>
    <recommendedName>
        <fullName evidence="11">Major fimbrial subunit protein N-terminal domain-containing protein</fullName>
    </recommendedName>
</protein>